<organism evidence="2 3">
    <name type="scientific">Meloidogyne javanica</name>
    <name type="common">Root-knot nematode worm</name>
    <dbReference type="NCBI Taxonomy" id="6303"/>
    <lineage>
        <taxon>Eukaryota</taxon>
        <taxon>Metazoa</taxon>
        <taxon>Ecdysozoa</taxon>
        <taxon>Nematoda</taxon>
        <taxon>Chromadorea</taxon>
        <taxon>Rhabditida</taxon>
        <taxon>Tylenchina</taxon>
        <taxon>Tylenchomorpha</taxon>
        <taxon>Tylenchoidea</taxon>
        <taxon>Meloidogynidae</taxon>
        <taxon>Meloidogyninae</taxon>
        <taxon>Meloidogyne</taxon>
        <taxon>Meloidogyne incognita group</taxon>
    </lineage>
</organism>
<dbReference type="WBParaSite" id="scaffold4189_cov154.g7784">
    <property type="protein sequence ID" value="scaffold4189_cov154.g7784"/>
    <property type="gene ID" value="scaffold4189_cov154.g7784"/>
</dbReference>
<dbReference type="AlphaFoldDB" id="A0A915MJM4"/>
<protein>
    <submittedName>
        <fullName evidence="3">Uncharacterized protein</fullName>
    </submittedName>
</protein>
<keyword evidence="2" id="KW-1185">Reference proteome</keyword>
<dbReference type="Proteomes" id="UP000887561">
    <property type="component" value="Unplaced"/>
</dbReference>
<evidence type="ECO:0000313" key="2">
    <source>
        <dbReference type="Proteomes" id="UP000887561"/>
    </source>
</evidence>
<evidence type="ECO:0000256" key="1">
    <source>
        <dbReference type="SAM" id="MobiDB-lite"/>
    </source>
</evidence>
<evidence type="ECO:0000313" key="3">
    <source>
        <dbReference type="WBParaSite" id="scaffold4189_cov154.g7784"/>
    </source>
</evidence>
<reference evidence="3" key="1">
    <citation type="submission" date="2022-11" db="UniProtKB">
        <authorList>
            <consortium name="WormBaseParasite"/>
        </authorList>
    </citation>
    <scope>IDENTIFICATION</scope>
</reference>
<feature type="region of interest" description="Disordered" evidence="1">
    <location>
        <begin position="1"/>
        <end position="42"/>
    </location>
</feature>
<accession>A0A915MJM4</accession>
<name>A0A915MJM4_MELJA</name>
<sequence>MFAKRKGGGNFGEGSSSKKIQKGKAKVVQKPPKYPPKPIVPQKRDSFSLPEVVKYYENIAKQIDFYAYYNYNEHANIEYKREFIMHRFTQHAQTMSTDNFKNHFEELSQIDLGDDNNVNSLLGLVRAELAKLK</sequence>
<proteinExistence type="predicted"/>